<dbReference type="EMBL" id="JALJYF010000001">
    <property type="protein sequence ID" value="MCP1726398.1"/>
    <property type="molecule type" value="Genomic_DNA"/>
</dbReference>
<dbReference type="PIRSF" id="PIRSF003230">
    <property type="entry name" value="YbgC"/>
    <property type="match status" value="1"/>
</dbReference>
<dbReference type="NCBIfam" id="TIGR00051">
    <property type="entry name" value="YbgC/FadM family acyl-CoA thioesterase"/>
    <property type="match status" value="1"/>
</dbReference>
<dbReference type="NCBIfam" id="TIGR02799">
    <property type="entry name" value="thio_ybgC"/>
    <property type="match status" value="1"/>
</dbReference>
<comment type="similarity">
    <text evidence="1">Belongs to the 4-hydroxybenzoyl-CoA thioesterase family.</text>
</comment>
<evidence type="ECO:0000313" key="3">
    <source>
        <dbReference type="EMBL" id="MCP1726398.1"/>
    </source>
</evidence>
<dbReference type="InterPro" id="IPR029069">
    <property type="entry name" value="HotDog_dom_sf"/>
</dbReference>
<dbReference type="PANTHER" id="PTHR31793">
    <property type="entry name" value="4-HYDROXYBENZOYL-COA THIOESTERASE FAMILY MEMBER"/>
    <property type="match status" value="1"/>
</dbReference>
<keyword evidence="4" id="KW-1185">Reference proteome</keyword>
<dbReference type="InterPro" id="IPR014166">
    <property type="entry name" value="Tol-Pal_acyl-CoA_thioesterase"/>
</dbReference>
<dbReference type="Pfam" id="PF13279">
    <property type="entry name" value="4HBT_2"/>
    <property type="match status" value="1"/>
</dbReference>
<evidence type="ECO:0000256" key="2">
    <source>
        <dbReference type="ARBA" id="ARBA00022801"/>
    </source>
</evidence>
<dbReference type="EC" id="3.1.2.-" evidence="3"/>
<dbReference type="PANTHER" id="PTHR31793:SF37">
    <property type="entry name" value="ACYL-COA THIOESTER HYDROLASE YBGC"/>
    <property type="match status" value="1"/>
</dbReference>
<dbReference type="SUPFAM" id="SSF54637">
    <property type="entry name" value="Thioesterase/thiol ester dehydrase-isomerase"/>
    <property type="match status" value="1"/>
</dbReference>
<organism evidence="3 4">
    <name type="scientific">Natronospira proteinivora</name>
    <dbReference type="NCBI Taxonomy" id="1807133"/>
    <lineage>
        <taxon>Bacteria</taxon>
        <taxon>Pseudomonadati</taxon>
        <taxon>Pseudomonadota</taxon>
        <taxon>Gammaproteobacteria</taxon>
        <taxon>Natronospirales</taxon>
        <taxon>Natronospiraceae</taxon>
        <taxon>Natronospira</taxon>
    </lineage>
</organism>
<accession>A0ABT1G7V0</accession>
<dbReference type="GO" id="GO:0016787">
    <property type="term" value="F:hydrolase activity"/>
    <property type="evidence" value="ECO:0007669"/>
    <property type="project" value="UniProtKB-KW"/>
</dbReference>
<evidence type="ECO:0000256" key="1">
    <source>
        <dbReference type="ARBA" id="ARBA00005953"/>
    </source>
</evidence>
<dbReference type="Gene3D" id="3.10.129.10">
    <property type="entry name" value="Hotdog Thioesterase"/>
    <property type="match status" value="1"/>
</dbReference>
<protein>
    <submittedName>
        <fullName evidence="3">Acyl-CoA thioester hydrolase</fullName>
        <ecNumber evidence="3">3.1.2.-</ecNumber>
    </submittedName>
</protein>
<keyword evidence="2 3" id="KW-0378">Hydrolase</keyword>
<proteinExistence type="inferred from homology"/>
<name>A0ABT1G7V0_9GAMM</name>
<evidence type="ECO:0000313" key="4">
    <source>
        <dbReference type="Proteomes" id="UP001523550"/>
    </source>
</evidence>
<reference evidence="3 4" key="1">
    <citation type="submission" date="2022-03" db="EMBL/GenBank/DDBJ databases">
        <title>Genomic Encyclopedia of Type Strains, Phase III (KMG-III): the genomes of soil and plant-associated and newly described type strains.</title>
        <authorList>
            <person name="Whitman W."/>
        </authorList>
    </citation>
    <scope>NUCLEOTIDE SEQUENCE [LARGE SCALE GENOMIC DNA]</scope>
    <source>
        <strain evidence="3 4">BSker1</strain>
    </source>
</reference>
<dbReference type="InterPro" id="IPR050563">
    <property type="entry name" value="4-hydroxybenzoyl-CoA_TE"/>
</dbReference>
<dbReference type="InterPro" id="IPR006684">
    <property type="entry name" value="YbgC/YbaW"/>
</dbReference>
<gene>
    <name evidence="3" type="ORF">J2T60_000363</name>
</gene>
<dbReference type="CDD" id="cd00586">
    <property type="entry name" value="4HBT"/>
    <property type="match status" value="1"/>
</dbReference>
<comment type="caution">
    <text evidence="3">The sequence shown here is derived from an EMBL/GenBank/DDBJ whole genome shotgun (WGS) entry which is preliminary data.</text>
</comment>
<dbReference type="Proteomes" id="UP001523550">
    <property type="component" value="Unassembled WGS sequence"/>
</dbReference>
<sequence length="136" mass="16098">MSAPFEWPVRVYYEDTDVGGVVYYANYLRFMERARTEWLRSLGFEQDRLIRDEGVLFAVTSAQINYRAPARFNDLLHVTARISEQRRSRIVFEQAVYRVEDGQHLTDGVIKVACLDAERFRPRPLPESMQRIFFDE</sequence>